<keyword evidence="6 16" id="KW-0812">Transmembrane</keyword>
<dbReference type="SUPFAM" id="SSF82866">
    <property type="entry name" value="Multidrug efflux transporter AcrB transmembrane domain"/>
    <property type="match status" value="1"/>
</dbReference>
<evidence type="ECO:0000256" key="1">
    <source>
        <dbReference type="ARBA" id="ARBA00004477"/>
    </source>
</evidence>
<feature type="transmembrane region" description="Helical" evidence="16">
    <location>
        <begin position="228"/>
        <end position="245"/>
    </location>
</feature>
<keyword evidence="10" id="KW-0333">Golgi apparatus</keyword>
<dbReference type="GO" id="GO:0032933">
    <property type="term" value="P:SREBP signaling pathway"/>
    <property type="evidence" value="ECO:0007669"/>
    <property type="project" value="InterPro"/>
</dbReference>
<evidence type="ECO:0000256" key="4">
    <source>
        <dbReference type="ARBA" id="ARBA00019541"/>
    </source>
</evidence>
<comment type="subcellular location">
    <subcellularLocation>
        <location evidence="1">Endoplasmic reticulum membrane</location>
        <topology evidence="1">Multi-pass membrane protein</topology>
    </subcellularLocation>
    <subcellularLocation>
        <location evidence="2">Golgi apparatus membrane</location>
        <topology evidence="2">Multi-pass membrane protein</topology>
    </subcellularLocation>
</comment>
<sequence length="978" mass="109209">MFFHSALLYWNCSLEAVENDRRILKTVNDGIALRSTANITLRWASVFAGKHFSHQKLIAADALVISMFYHLNSTAGALWDQRVASLAQRSGKHSKYRVSITLPSFIYNIELAQFRFQPMSVFDIFTLSACYLCTAVYLAVSLRRLRAVKSRFGLIFTVLTQICTTVMSTFTVLAILKVPVSHIPREVFPFVVIVIGLENMFRLINTVIATPAENCTVQRISSALGEVGFLSSVAVATDIAVLALIGRVSVPAVREFCVFAGVALLMDFVWHLTFFLAVLSVDVRRLELQDSLDRLMSLNSNGADGSPGLAESTKKSSVSDFLFRGGSPLITRVAGSAVMICFAVALNVHFLDNQHPLVSLKMLVHMLRHPNRFAQRSATFDMPLNVARTPTAWLSRQDEYTGMELIRAAKQMRAVMPNAVRVIAKAYSPVFFVLTGSDRAEQPEKMPNIVSTLDIGVLKKHLLLFTLAAAFVVTAVTMLMNHLLSKTTPEDTAERSQDEGPFLKCQTLIEGHSLDVAILVSSPRGILVSVGLDRRIVVWKLRGNCHPCLKEVIQPTSVDQILWPVLAIALDERGEWLAIAPRSGKVSFYQVENSSLYRSIEIDLRGHPPSAFFFAPRNMNDDQNHGPRLIVLRPDGYLLEVYVRTKDIVHHQICERVSVASSNGIFTPKLPLRIVTACQRGRIFVTAKSQGEWYTEQLHLMSPPYSSPITEPGEPSSILPLSSLGMVISSRSCQVDLVDILSGGIIRSFMTGQFRPGSLRAFHAKQRTCLYCGCPAVLSFSIAYSERDSGMFMMHTFTSSRGNMRDICLRAERDRRERKCTGFESVIETTHWLDNVEGWEPTSLNMVAGIRRRETSPDDQSADDYESPTQRVASLRRRKRLAKKAIRDDEDEWEAWTMDACGIVTSYPLHDASDPETRSEGLLVSRAGPVTKVGQRSVAVGFGNNVKLLMVGNERFEDEDNIDLYQTLSRRPKPHRPR</sequence>
<keyword evidence="19" id="KW-1185">Reference proteome</keyword>
<dbReference type="PROSITE" id="PS50156">
    <property type="entry name" value="SSD"/>
    <property type="match status" value="1"/>
</dbReference>
<keyword evidence="7" id="KW-0677">Repeat</keyword>
<evidence type="ECO:0000256" key="7">
    <source>
        <dbReference type="ARBA" id="ARBA00022737"/>
    </source>
</evidence>
<dbReference type="AlphaFoldDB" id="A0A5J5EHD0"/>
<feature type="transmembrane region" description="Helical" evidence="16">
    <location>
        <begin position="329"/>
        <end position="351"/>
    </location>
</feature>
<dbReference type="Proteomes" id="UP000326924">
    <property type="component" value="Unassembled WGS sequence"/>
</dbReference>
<evidence type="ECO:0000256" key="12">
    <source>
        <dbReference type="ARBA" id="ARBA00023121"/>
    </source>
</evidence>
<feature type="transmembrane region" description="Helical" evidence="16">
    <location>
        <begin position="121"/>
        <end position="140"/>
    </location>
</feature>
<evidence type="ECO:0000256" key="8">
    <source>
        <dbReference type="ARBA" id="ARBA00022824"/>
    </source>
</evidence>
<dbReference type="GO" id="GO:0032934">
    <property type="term" value="F:sterol binding"/>
    <property type="evidence" value="ECO:0007669"/>
    <property type="project" value="InterPro"/>
</dbReference>
<dbReference type="GO" id="GO:0000139">
    <property type="term" value="C:Golgi membrane"/>
    <property type="evidence" value="ECO:0007669"/>
    <property type="project" value="UniProtKB-SubCell"/>
</dbReference>
<dbReference type="OrthoDB" id="1914839at2759"/>
<accession>A0A5J5EHD0</accession>
<dbReference type="SUPFAM" id="SSF50978">
    <property type="entry name" value="WD40 repeat-like"/>
    <property type="match status" value="1"/>
</dbReference>
<keyword evidence="5" id="KW-0853">WD repeat</keyword>
<dbReference type="InterPro" id="IPR053958">
    <property type="entry name" value="HMGCR/SNAP/NPC1-like_SSD"/>
</dbReference>
<dbReference type="InParanoid" id="A0A5J5EHD0"/>
<dbReference type="Gene3D" id="2.130.10.10">
    <property type="entry name" value="YVTN repeat-like/Quinoprotein amine dehydrogenase"/>
    <property type="match status" value="1"/>
</dbReference>
<keyword evidence="8" id="KW-0256">Endoplasmic reticulum</keyword>
<keyword evidence="15" id="KW-0753">Steroid metabolism</keyword>
<evidence type="ECO:0000259" key="17">
    <source>
        <dbReference type="PROSITE" id="PS50156"/>
    </source>
</evidence>
<gene>
    <name evidence="18" type="ORF">FN846DRAFT_901065</name>
</gene>
<feature type="transmembrane region" description="Helical" evidence="16">
    <location>
        <begin position="152"/>
        <end position="175"/>
    </location>
</feature>
<evidence type="ECO:0000256" key="9">
    <source>
        <dbReference type="ARBA" id="ARBA00022989"/>
    </source>
</evidence>
<feature type="transmembrane region" description="Helical" evidence="16">
    <location>
        <begin position="257"/>
        <end position="279"/>
    </location>
</feature>
<organism evidence="18 19">
    <name type="scientific">Sphaerosporella brunnea</name>
    <dbReference type="NCBI Taxonomy" id="1250544"/>
    <lineage>
        <taxon>Eukaryota</taxon>
        <taxon>Fungi</taxon>
        <taxon>Dikarya</taxon>
        <taxon>Ascomycota</taxon>
        <taxon>Pezizomycotina</taxon>
        <taxon>Pezizomycetes</taxon>
        <taxon>Pezizales</taxon>
        <taxon>Pyronemataceae</taxon>
        <taxon>Sphaerosporella</taxon>
    </lineage>
</organism>
<evidence type="ECO:0000256" key="10">
    <source>
        <dbReference type="ARBA" id="ARBA00023034"/>
    </source>
</evidence>
<evidence type="ECO:0000313" key="19">
    <source>
        <dbReference type="Proteomes" id="UP000326924"/>
    </source>
</evidence>
<evidence type="ECO:0000256" key="16">
    <source>
        <dbReference type="SAM" id="Phobius"/>
    </source>
</evidence>
<feature type="transmembrane region" description="Helical" evidence="16">
    <location>
        <begin position="462"/>
        <end position="484"/>
    </location>
</feature>
<reference evidence="18 19" key="1">
    <citation type="submission" date="2019-09" db="EMBL/GenBank/DDBJ databases">
        <title>Draft genome of the ectomycorrhizal ascomycete Sphaerosporella brunnea.</title>
        <authorList>
            <consortium name="DOE Joint Genome Institute"/>
            <person name="Benucci G.M."/>
            <person name="Marozzi G."/>
            <person name="Antonielli L."/>
            <person name="Sanchez S."/>
            <person name="Marco P."/>
            <person name="Wang X."/>
            <person name="Falini L.B."/>
            <person name="Barry K."/>
            <person name="Haridas S."/>
            <person name="Lipzen A."/>
            <person name="Labutti K."/>
            <person name="Grigoriev I.V."/>
            <person name="Murat C."/>
            <person name="Martin F."/>
            <person name="Albertini E."/>
            <person name="Donnini D."/>
            <person name="Bonito G."/>
        </authorList>
    </citation>
    <scope>NUCLEOTIDE SEQUENCE [LARGE SCALE GENOMIC DNA]</scope>
    <source>
        <strain evidence="18 19">Sb_GMNB300</strain>
    </source>
</reference>
<dbReference type="InterPro" id="IPR036322">
    <property type="entry name" value="WD40_repeat_dom_sf"/>
</dbReference>
<comment type="caution">
    <text evidence="18">The sequence shown here is derived from an EMBL/GenBank/DDBJ whole genome shotgun (WGS) entry which is preliminary data.</text>
</comment>
<keyword evidence="12" id="KW-0446">Lipid-binding</keyword>
<comment type="similarity">
    <text evidence="3">Belongs to the WD repeat SCAP family.</text>
</comment>
<dbReference type="EMBL" id="VXIS01000364">
    <property type="protein sequence ID" value="KAA8894118.1"/>
    <property type="molecule type" value="Genomic_DNA"/>
</dbReference>
<name>A0A5J5EHD0_9PEZI</name>
<evidence type="ECO:0000256" key="3">
    <source>
        <dbReference type="ARBA" id="ARBA00007410"/>
    </source>
</evidence>
<dbReference type="GO" id="GO:0032936">
    <property type="term" value="C:SREBP-SCAP complex"/>
    <property type="evidence" value="ECO:0007669"/>
    <property type="project" value="TreeGrafter"/>
</dbReference>
<evidence type="ECO:0000256" key="13">
    <source>
        <dbReference type="ARBA" id="ARBA00023136"/>
    </source>
</evidence>
<proteinExistence type="inferred from homology"/>
<evidence type="ECO:0000256" key="6">
    <source>
        <dbReference type="ARBA" id="ARBA00022692"/>
    </source>
</evidence>
<dbReference type="InterPro" id="IPR000731">
    <property type="entry name" value="SSD"/>
</dbReference>
<evidence type="ECO:0000256" key="11">
    <source>
        <dbReference type="ARBA" id="ARBA00023098"/>
    </source>
</evidence>
<keyword evidence="14" id="KW-0325">Glycoprotein</keyword>
<dbReference type="PANTHER" id="PTHR46378">
    <property type="entry name" value="STEROL REGULATORY ELEMENT-BINDING PROTEIN CLEAVAGE-ACTIVATING PROTEIN"/>
    <property type="match status" value="1"/>
</dbReference>
<dbReference type="Pfam" id="PF12349">
    <property type="entry name" value="Sterol-sensing"/>
    <property type="match status" value="1"/>
</dbReference>
<evidence type="ECO:0000313" key="18">
    <source>
        <dbReference type="EMBL" id="KAA8894118.1"/>
    </source>
</evidence>
<keyword evidence="11" id="KW-0443">Lipid metabolism</keyword>
<evidence type="ECO:0000256" key="5">
    <source>
        <dbReference type="ARBA" id="ARBA00022574"/>
    </source>
</evidence>
<feature type="domain" description="SSD" evidence="17">
    <location>
        <begin position="123"/>
        <end position="281"/>
    </location>
</feature>
<evidence type="ECO:0000256" key="14">
    <source>
        <dbReference type="ARBA" id="ARBA00023180"/>
    </source>
</evidence>
<dbReference type="GO" id="GO:0005789">
    <property type="term" value="C:endoplasmic reticulum membrane"/>
    <property type="evidence" value="ECO:0007669"/>
    <property type="project" value="UniProtKB-SubCell"/>
</dbReference>
<evidence type="ECO:0000256" key="2">
    <source>
        <dbReference type="ARBA" id="ARBA00004653"/>
    </source>
</evidence>
<dbReference type="GO" id="GO:0008202">
    <property type="term" value="P:steroid metabolic process"/>
    <property type="evidence" value="ECO:0007669"/>
    <property type="project" value="UniProtKB-KW"/>
</dbReference>
<dbReference type="GO" id="GO:0045540">
    <property type="term" value="P:regulation of cholesterol biosynthetic process"/>
    <property type="evidence" value="ECO:0007669"/>
    <property type="project" value="TreeGrafter"/>
</dbReference>
<evidence type="ECO:0000256" key="15">
    <source>
        <dbReference type="ARBA" id="ARBA00023221"/>
    </source>
</evidence>
<keyword evidence="9 16" id="KW-1133">Transmembrane helix</keyword>
<dbReference type="InterPro" id="IPR030225">
    <property type="entry name" value="SCAP"/>
</dbReference>
<dbReference type="InterPro" id="IPR015943">
    <property type="entry name" value="WD40/YVTN_repeat-like_dom_sf"/>
</dbReference>
<keyword evidence="13 16" id="KW-0472">Membrane</keyword>
<dbReference type="PANTHER" id="PTHR46378:SF1">
    <property type="entry name" value="STEROL REGULATORY ELEMENT-BINDING PROTEIN CLEAVAGE-ACTIVATING PROTEIN"/>
    <property type="match status" value="1"/>
</dbReference>
<protein>
    <recommendedName>
        <fullName evidence="4">Sterol regulatory element-binding protein cleavage-activating protein</fullName>
    </recommendedName>
</protein>